<evidence type="ECO:0000256" key="1">
    <source>
        <dbReference type="SAM" id="Phobius"/>
    </source>
</evidence>
<gene>
    <name evidence="2" type="ORF">ABB05_11270</name>
</gene>
<dbReference type="Proteomes" id="UP000077881">
    <property type="component" value="Unassembled WGS sequence"/>
</dbReference>
<evidence type="ECO:0000313" key="3">
    <source>
        <dbReference type="Proteomes" id="UP000077881"/>
    </source>
</evidence>
<dbReference type="SUPFAM" id="SSF51430">
    <property type="entry name" value="NAD(P)-linked oxidoreductase"/>
    <property type="match status" value="1"/>
</dbReference>
<name>A0A177ZSP9_9BACI</name>
<proteinExistence type="predicted"/>
<keyword evidence="1" id="KW-0812">Transmembrane</keyword>
<keyword evidence="1" id="KW-1133">Transmembrane helix</keyword>
<protein>
    <submittedName>
        <fullName evidence="2">Uncharacterized protein</fullName>
    </submittedName>
</protein>
<organism evidence="2 3">
    <name type="scientific">Lederbergia galactosidilytica</name>
    <dbReference type="NCBI Taxonomy" id="217031"/>
    <lineage>
        <taxon>Bacteria</taxon>
        <taxon>Bacillati</taxon>
        <taxon>Bacillota</taxon>
        <taxon>Bacilli</taxon>
        <taxon>Bacillales</taxon>
        <taxon>Bacillaceae</taxon>
        <taxon>Lederbergia</taxon>
    </lineage>
</organism>
<dbReference type="OrthoDB" id="2974359at2"/>
<dbReference type="InterPro" id="IPR036812">
    <property type="entry name" value="NAD(P)_OxRdtase_dom_sf"/>
</dbReference>
<keyword evidence="1" id="KW-0472">Membrane</keyword>
<reference evidence="2 3" key="1">
    <citation type="submission" date="2015-05" db="EMBL/GenBank/DDBJ databases">
        <title>Comparison of genome.</title>
        <authorList>
            <person name="Zheng Z."/>
            <person name="Sun M."/>
        </authorList>
    </citation>
    <scope>NUCLEOTIDE SEQUENCE [LARGE SCALE GENOMIC DNA]</scope>
    <source>
        <strain evidence="2 3">G25-74</strain>
    </source>
</reference>
<dbReference type="EMBL" id="LDJR01000047">
    <property type="protein sequence ID" value="OAK70965.1"/>
    <property type="molecule type" value="Genomic_DNA"/>
</dbReference>
<dbReference type="AlphaFoldDB" id="A0A177ZSP9"/>
<accession>A0A177ZSP9</accession>
<sequence length="59" mass="6663">MKFIEWCGFINCLGSMIANGIIRHNGLSNTPWEHFTFILMFAGAVIAIIAFVIRKFGDE</sequence>
<dbReference type="PATRIC" id="fig|217031.6.peg.2404"/>
<comment type="caution">
    <text evidence="2">The sequence shown here is derived from an EMBL/GenBank/DDBJ whole genome shotgun (WGS) entry which is preliminary data.</text>
</comment>
<evidence type="ECO:0000313" key="2">
    <source>
        <dbReference type="EMBL" id="OAK70965.1"/>
    </source>
</evidence>
<keyword evidence="3" id="KW-1185">Reference proteome</keyword>
<feature type="transmembrane region" description="Helical" evidence="1">
    <location>
        <begin position="35"/>
        <end position="53"/>
    </location>
</feature>
<dbReference type="RefSeq" id="WP_057985416.1">
    <property type="nucleotide sequence ID" value="NZ_JAGGKH010000020.1"/>
</dbReference>